<dbReference type="Proteomes" id="UP001153334">
    <property type="component" value="Unassembled WGS sequence"/>
</dbReference>
<dbReference type="EMBL" id="JAPESX010001972">
    <property type="protein sequence ID" value="KAJ8110164.1"/>
    <property type="molecule type" value="Genomic_DNA"/>
</dbReference>
<protein>
    <submittedName>
        <fullName evidence="1">Uncharacterized protein</fullName>
    </submittedName>
</protein>
<gene>
    <name evidence="1" type="ORF">ONZ43_g5946</name>
</gene>
<proteinExistence type="predicted"/>
<evidence type="ECO:0000313" key="1">
    <source>
        <dbReference type="EMBL" id="KAJ8110164.1"/>
    </source>
</evidence>
<evidence type="ECO:0000313" key="2">
    <source>
        <dbReference type="Proteomes" id="UP001153334"/>
    </source>
</evidence>
<comment type="caution">
    <text evidence="1">The sequence shown here is derived from an EMBL/GenBank/DDBJ whole genome shotgun (WGS) entry which is preliminary data.</text>
</comment>
<sequence length="576" mass="64240">MVRTKRQQLNVAETAPRSSPRKRAWAEIDEVEESTPSKRRSSRPGADAATHINNNNNNNHSAYDFPSDDDNQATPKAQETPRKRGRPAATAPNGNDQISTPRGRKSKGLNFSTPSRTRRITNGETPRRQRNDRSARKKSARALIEKVVAGVSSDEEEADEDIAREIYESSEDDEAEEDGAGDGRGEDTEDLPGEATTPSRKARGRTKTTKGTRARRKSPTPPPDLPPHELYFAQTRPGAKTSNNTLSSLKLLTHEEYFSILREYTDPHEDDIAFLDSIHVQSFPQWAFELSQGFSVCLYGYGSKRPLLHKFAKHVYDSIADHGSHRIVVINGYVRANMSSLRDILSVIAGAVDPKHKLAAGGPSVMMDSLKSLLSSHDITITVILNSIDAPPLRRPGFQPILAQLAAHAQIQLICSADTPDFTLLWDSSLRSSFSFVFHDCTTFVPFTAELEVVDDVHELLGRKARRVGGKEGVTYVLRSLTENARNLYRLLVGEVLVAMDDEPDSTSENPGVEYRMLFNKAVEEFICSSEMSFRTLLKEFHDHQMITSRKDMLGTELLSVPFRKEELEGILEDIV</sequence>
<keyword evidence="2" id="KW-1185">Reference proteome</keyword>
<organism evidence="1 2">
    <name type="scientific">Nemania bipapillata</name>
    <dbReference type="NCBI Taxonomy" id="110536"/>
    <lineage>
        <taxon>Eukaryota</taxon>
        <taxon>Fungi</taxon>
        <taxon>Dikarya</taxon>
        <taxon>Ascomycota</taxon>
        <taxon>Pezizomycotina</taxon>
        <taxon>Sordariomycetes</taxon>
        <taxon>Xylariomycetidae</taxon>
        <taxon>Xylariales</taxon>
        <taxon>Xylariaceae</taxon>
        <taxon>Nemania</taxon>
    </lineage>
</organism>
<accession>A0ACC2I494</accession>
<reference evidence="1" key="1">
    <citation type="submission" date="2022-11" db="EMBL/GenBank/DDBJ databases">
        <title>Genome Sequence of Nemania bipapillata.</title>
        <authorList>
            <person name="Buettner E."/>
        </authorList>
    </citation>
    <scope>NUCLEOTIDE SEQUENCE</scope>
    <source>
        <strain evidence="1">CP14</strain>
    </source>
</reference>
<name>A0ACC2I494_9PEZI</name>